<dbReference type="GO" id="GO:0034220">
    <property type="term" value="P:monoatomic ion transmembrane transport"/>
    <property type="evidence" value="ECO:0007669"/>
    <property type="project" value="UniProtKB-KW"/>
</dbReference>
<name>A0A4R2B416_9BACI</name>
<keyword evidence="2" id="KW-0472">Membrane</keyword>
<keyword evidence="4" id="KW-0406">Ion transport</keyword>
<dbReference type="Pfam" id="PF02254">
    <property type="entry name" value="TrkA_N"/>
    <property type="match status" value="1"/>
</dbReference>
<keyword evidence="2" id="KW-1133">Transmembrane helix</keyword>
<evidence type="ECO:0000313" key="5">
    <source>
        <dbReference type="Proteomes" id="UP000295689"/>
    </source>
</evidence>
<comment type="subcellular location">
    <subcellularLocation>
        <location evidence="1">Cell membrane</location>
        <topology evidence="1">Multi-pass membrane protein</topology>
    </subcellularLocation>
</comment>
<sequence>MHQHIYIRFIRLPLIFRILLITAVLICLFGILIHILEPDNFPTVFDGIWWAVITASTVGYGDFVPLTLPGRIAGIILLLVGAGFLSSYFITLSTVAVTKQDEYIKGYAQYRAEGHLIIVGWNERSREIISSLSELRQHVILIDESLQENPLPFHHIHFIKGKAHRDSILLKANINGAKQVIITADQNLDEMQADMNTVLTLLAVKGLNPDILCIVEILTSEQLNNAQRAGADEIIQTNRLTSAVVLDSIHNPGVANSLLDLLGELSAKNLNYHLPKHELLGLSFQEANAVLLSKGKILLGIKKGNDAVNVNPRQAVKIEKEDQLLVISNEENLQ</sequence>
<feature type="transmembrane region" description="Helical" evidence="2">
    <location>
        <begin position="48"/>
        <end position="68"/>
    </location>
</feature>
<dbReference type="PROSITE" id="PS51201">
    <property type="entry name" value="RCK_N"/>
    <property type="match status" value="1"/>
</dbReference>
<dbReference type="GO" id="GO:0005886">
    <property type="term" value="C:plasma membrane"/>
    <property type="evidence" value="ECO:0007669"/>
    <property type="project" value="UniProtKB-SubCell"/>
</dbReference>
<feature type="transmembrane region" description="Helical" evidence="2">
    <location>
        <begin position="12"/>
        <end position="36"/>
    </location>
</feature>
<protein>
    <submittedName>
        <fullName evidence="4">Voltage-gated potassium channel</fullName>
    </submittedName>
</protein>
<keyword evidence="4" id="KW-0813">Transport</keyword>
<dbReference type="SUPFAM" id="SSF81324">
    <property type="entry name" value="Voltage-gated potassium channels"/>
    <property type="match status" value="1"/>
</dbReference>
<evidence type="ECO:0000259" key="3">
    <source>
        <dbReference type="PROSITE" id="PS51201"/>
    </source>
</evidence>
<reference evidence="4 5" key="1">
    <citation type="journal article" date="2015" name="Stand. Genomic Sci.">
        <title>Genomic Encyclopedia of Bacterial and Archaeal Type Strains, Phase III: the genomes of soil and plant-associated and newly described type strains.</title>
        <authorList>
            <person name="Whitman W.B."/>
            <person name="Woyke T."/>
            <person name="Klenk H.P."/>
            <person name="Zhou Y."/>
            <person name="Lilburn T.G."/>
            <person name="Beck B.J."/>
            <person name="De Vos P."/>
            <person name="Vandamme P."/>
            <person name="Eisen J.A."/>
            <person name="Garrity G."/>
            <person name="Hugenholtz P."/>
            <person name="Kyrpides N.C."/>
        </authorList>
    </citation>
    <scope>NUCLEOTIDE SEQUENCE [LARGE SCALE GENOMIC DNA]</scope>
    <source>
        <strain evidence="4 5">CV53</strain>
    </source>
</reference>
<dbReference type="Gene3D" id="3.40.50.720">
    <property type="entry name" value="NAD(P)-binding Rossmann-like Domain"/>
    <property type="match status" value="1"/>
</dbReference>
<dbReference type="Proteomes" id="UP000295689">
    <property type="component" value="Unassembled WGS sequence"/>
</dbReference>
<dbReference type="Pfam" id="PF07885">
    <property type="entry name" value="Ion_trans_2"/>
    <property type="match status" value="1"/>
</dbReference>
<evidence type="ECO:0000256" key="1">
    <source>
        <dbReference type="ARBA" id="ARBA00004651"/>
    </source>
</evidence>
<dbReference type="PANTHER" id="PTHR43833:SF9">
    <property type="entry name" value="POTASSIUM CHANNEL PROTEIN YUGO-RELATED"/>
    <property type="match status" value="1"/>
</dbReference>
<dbReference type="PANTHER" id="PTHR43833">
    <property type="entry name" value="POTASSIUM CHANNEL PROTEIN 2-RELATED-RELATED"/>
    <property type="match status" value="1"/>
</dbReference>
<dbReference type="RefSeq" id="WP_132010437.1">
    <property type="nucleotide sequence ID" value="NZ_JABUHM010000014.1"/>
</dbReference>
<evidence type="ECO:0000256" key="2">
    <source>
        <dbReference type="SAM" id="Phobius"/>
    </source>
</evidence>
<dbReference type="GO" id="GO:0006813">
    <property type="term" value="P:potassium ion transport"/>
    <property type="evidence" value="ECO:0007669"/>
    <property type="project" value="InterPro"/>
</dbReference>
<keyword evidence="4" id="KW-0407">Ion channel</keyword>
<dbReference type="InterPro" id="IPR013099">
    <property type="entry name" value="K_chnl_dom"/>
</dbReference>
<dbReference type="SUPFAM" id="SSF51735">
    <property type="entry name" value="NAD(P)-binding Rossmann-fold domains"/>
    <property type="match status" value="1"/>
</dbReference>
<dbReference type="Gene3D" id="1.10.287.70">
    <property type="match status" value="1"/>
</dbReference>
<accession>A0A4R2B416</accession>
<comment type="caution">
    <text evidence="4">The sequence shown here is derived from an EMBL/GenBank/DDBJ whole genome shotgun (WGS) entry which is preliminary data.</text>
</comment>
<proteinExistence type="predicted"/>
<dbReference type="EMBL" id="SLVV01000012">
    <property type="protein sequence ID" value="TCN21368.1"/>
    <property type="molecule type" value="Genomic_DNA"/>
</dbReference>
<gene>
    <name evidence="4" type="ORF">EV146_11249</name>
</gene>
<organism evidence="4 5">
    <name type="scientific">Mesobacillus foraminis</name>
    <dbReference type="NCBI Taxonomy" id="279826"/>
    <lineage>
        <taxon>Bacteria</taxon>
        <taxon>Bacillati</taxon>
        <taxon>Bacillota</taxon>
        <taxon>Bacilli</taxon>
        <taxon>Bacillales</taxon>
        <taxon>Bacillaceae</taxon>
        <taxon>Mesobacillus</taxon>
    </lineage>
</organism>
<keyword evidence="5" id="KW-1185">Reference proteome</keyword>
<feature type="transmembrane region" description="Helical" evidence="2">
    <location>
        <begin position="75"/>
        <end position="97"/>
    </location>
</feature>
<dbReference type="InterPro" id="IPR036291">
    <property type="entry name" value="NAD(P)-bd_dom_sf"/>
</dbReference>
<feature type="domain" description="RCK N-terminal" evidence="3">
    <location>
        <begin position="113"/>
        <end position="235"/>
    </location>
</feature>
<keyword evidence="2" id="KW-0812">Transmembrane</keyword>
<evidence type="ECO:0000313" key="4">
    <source>
        <dbReference type="EMBL" id="TCN21368.1"/>
    </source>
</evidence>
<dbReference type="AlphaFoldDB" id="A0A4R2B416"/>
<dbReference type="InterPro" id="IPR050721">
    <property type="entry name" value="Trk_Ktr_HKT_K-transport"/>
</dbReference>
<dbReference type="InterPro" id="IPR003148">
    <property type="entry name" value="RCK_N"/>
</dbReference>